<evidence type="ECO:0000256" key="3">
    <source>
        <dbReference type="ARBA" id="ARBA00022692"/>
    </source>
</evidence>
<dbReference type="GO" id="GO:0005886">
    <property type="term" value="C:plasma membrane"/>
    <property type="evidence" value="ECO:0007669"/>
    <property type="project" value="UniProtKB-SubCell"/>
</dbReference>
<dbReference type="PANTHER" id="PTHR24241:SF20">
    <property type="entry name" value="VASOPRESSIN V2 RECEPTOR"/>
    <property type="match status" value="1"/>
</dbReference>
<reference evidence="13 14" key="1">
    <citation type="submission" date="2024-06" db="EMBL/GenBank/DDBJ databases">
        <authorList>
            <person name="Pan Q."/>
            <person name="Wen M."/>
            <person name="Jouanno E."/>
            <person name="Zahm M."/>
            <person name="Klopp C."/>
            <person name="Cabau C."/>
            <person name="Louis A."/>
            <person name="Berthelot C."/>
            <person name="Parey E."/>
            <person name="Roest Crollius H."/>
            <person name="Montfort J."/>
            <person name="Robinson-Rechavi M."/>
            <person name="Bouchez O."/>
            <person name="Lampietro C."/>
            <person name="Lopez Roques C."/>
            <person name="Donnadieu C."/>
            <person name="Postlethwait J."/>
            <person name="Bobe J."/>
            <person name="Verreycken H."/>
            <person name="Guiguen Y."/>
        </authorList>
    </citation>
    <scope>NUCLEOTIDE SEQUENCE [LARGE SCALE GENOMIC DNA]</scope>
    <source>
        <strain evidence="13">Up_M1</strain>
        <tissue evidence="13">Testis</tissue>
    </source>
</reference>
<dbReference type="PROSITE" id="PS50262">
    <property type="entry name" value="G_PROTEIN_RECEP_F1_2"/>
    <property type="match status" value="1"/>
</dbReference>
<feature type="transmembrane region" description="Helical" evidence="10">
    <location>
        <begin position="114"/>
        <end position="134"/>
    </location>
</feature>
<dbReference type="SUPFAM" id="SSF81321">
    <property type="entry name" value="Family A G protein-coupled receptor-like"/>
    <property type="match status" value="1"/>
</dbReference>
<dbReference type="GO" id="GO:0004930">
    <property type="term" value="F:G protein-coupled receptor activity"/>
    <property type="evidence" value="ECO:0007669"/>
    <property type="project" value="UniProtKB-KW"/>
</dbReference>
<dbReference type="InterPro" id="IPR001817">
    <property type="entry name" value="Vasoprsn_rcpt"/>
</dbReference>
<accession>A0ABD0XWJ1</accession>
<keyword evidence="8 10" id="KW-0325">Glycoprotein</keyword>
<dbReference type="Gene3D" id="1.20.1070.10">
    <property type="entry name" value="Rhodopsin 7-helix transmembrane proteins"/>
    <property type="match status" value="2"/>
</dbReference>
<dbReference type="PANTHER" id="PTHR24241">
    <property type="entry name" value="NEUROPEPTIDE RECEPTOR-RELATED G-PROTEIN COUPLED RECEPTOR"/>
    <property type="match status" value="1"/>
</dbReference>
<keyword evidence="9 10" id="KW-0807">Transducer</keyword>
<dbReference type="Pfam" id="PF00001">
    <property type="entry name" value="7tm_1"/>
    <property type="match status" value="1"/>
</dbReference>
<evidence type="ECO:0000256" key="11">
    <source>
        <dbReference type="SAM" id="MobiDB-lite"/>
    </source>
</evidence>
<evidence type="ECO:0000259" key="12">
    <source>
        <dbReference type="PROSITE" id="PS50262"/>
    </source>
</evidence>
<feature type="region of interest" description="Disordered" evidence="11">
    <location>
        <begin position="439"/>
        <end position="458"/>
    </location>
</feature>
<name>A0ABD0XWJ1_UMBPY</name>
<feature type="transmembrane region" description="Helical" evidence="10">
    <location>
        <begin position="154"/>
        <end position="172"/>
    </location>
</feature>
<evidence type="ECO:0000256" key="5">
    <source>
        <dbReference type="ARBA" id="ARBA00023040"/>
    </source>
</evidence>
<feature type="transmembrane region" description="Helical" evidence="10">
    <location>
        <begin position="193"/>
        <end position="215"/>
    </location>
</feature>
<evidence type="ECO:0000256" key="10">
    <source>
        <dbReference type="RuleBase" id="RU046427"/>
    </source>
</evidence>
<proteinExistence type="inferred from homology"/>
<dbReference type="EMBL" id="JAGEUA010000001">
    <property type="protein sequence ID" value="KAL1020930.1"/>
    <property type="molecule type" value="Genomic_DNA"/>
</dbReference>
<keyword evidence="7 10" id="KW-0675">Receptor</keyword>
<comment type="subcellular location">
    <subcellularLocation>
        <location evidence="1 10">Cell membrane</location>
        <topology evidence="1 10">Multi-pass membrane protein</topology>
    </subcellularLocation>
</comment>
<keyword evidence="3 10" id="KW-0812">Transmembrane</keyword>
<dbReference type="InterPro" id="IPR017452">
    <property type="entry name" value="GPCR_Rhodpsn_7TM"/>
</dbReference>
<keyword evidence="14" id="KW-1185">Reference proteome</keyword>
<comment type="similarity">
    <text evidence="10">Belongs to the G-protein coupled receptor 1 family. Vasopressin/oxytocin receptor subfamily.</text>
</comment>
<dbReference type="AlphaFoldDB" id="A0ABD0XWJ1"/>
<keyword evidence="6 10" id="KW-0472">Membrane</keyword>
<protein>
    <recommendedName>
        <fullName evidence="12">G-protein coupled receptors family 1 profile domain-containing protein</fullName>
    </recommendedName>
</protein>
<evidence type="ECO:0000256" key="8">
    <source>
        <dbReference type="ARBA" id="ARBA00023180"/>
    </source>
</evidence>
<dbReference type="Proteomes" id="UP001557470">
    <property type="component" value="Unassembled WGS sequence"/>
</dbReference>
<comment type="caution">
    <text evidence="13">The sequence shown here is derived from an EMBL/GenBank/DDBJ whole genome shotgun (WGS) entry which is preliminary data.</text>
</comment>
<feature type="region of interest" description="Disordered" evidence="11">
    <location>
        <begin position="554"/>
        <end position="573"/>
    </location>
</feature>
<evidence type="ECO:0000256" key="7">
    <source>
        <dbReference type="ARBA" id="ARBA00023170"/>
    </source>
</evidence>
<evidence type="ECO:0000313" key="13">
    <source>
        <dbReference type="EMBL" id="KAL1020930.1"/>
    </source>
</evidence>
<evidence type="ECO:0000256" key="9">
    <source>
        <dbReference type="ARBA" id="ARBA00023224"/>
    </source>
</evidence>
<dbReference type="PRINTS" id="PR00237">
    <property type="entry name" value="GPCRRHODOPSN"/>
</dbReference>
<feature type="region of interest" description="Disordered" evidence="11">
    <location>
        <begin position="376"/>
        <end position="401"/>
    </location>
</feature>
<gene>
    <name evidence="13" type="ORF">UPYG_G00006540</name>
</gene>
<evidence type="ECO:0000256" key="4">
    <source>
        <dbReference type="ARBA" id="ARBA00022989"/>
    </source>
</evidence>
<dbReference type="PRINTS" id="PR00896">
    <property type="entry name" value="VASOPRESSINR"/>
</dbReference>
<dbReference type="PROSITE" id="PS00237">
    <property type="entry name" value="G_PROTEIN_RECEP_F1_1"/>
    <property type="match status" value="1"/>
</dbReference>
<evidence type="ECO:0000256" key="1">
    <source>
        <dbReference type="ARBA" id="ARBA00004651"/>
    </source>
</evidence>
<feature type="compositionally biased region" description="Low complexity" evidence="11">
    <location>
        <begin position="562"/>
        <end position="573"/>
    </location>
</feature>
<evidence type="ECO:0000256" key="6">
    <source>
        <dbReference type="ARBA" id="ARBA00023136"/>
    </source>
</evidence>
<keyword evidence="5 10" id="KW-0297">G-protein coupled receptor</keyword>
<keyword evidence="2" id="KW-1003">Cell membrane</keyword>
<organism evidence="13 14">
    <name type="scientific">Umbra pygmaea</name>
    <name type="common">Eastern mudminnow</name>
    <dbReference type="NCBI Taxonomy" id="75934"/>
    <lineage>
        <taxon>Eukaryota</taxon>
        <taxon>Metazoa</taxon>
        <taxon>Chordata</taxon>
        <taxon>Craniata</taxon>
        <taxon>Vertebrata</taxon>
        <taxon>Euteleostomi</taxon>
        <taxon>Actinopterygii</taxon>
        <taxon>Neopterygii</taxon>
        <taxon>Teleostei</taxon>
        <taxon>Protacanthopterygii</taxon>
        <taxon>Esociformes</taxon>
        <taxon>Umbridae</taxon>
        <taxon>Umbra</taxon>
    </lineage>
</organism>
<feature type="transmembrane region" description="Helical" evidence="10">
    <location>
        <begin position="240"/>
        <end position="264"/>
    </location>
</feature>
<dbReference type="InterPro" id="IPR000276">
    <property type="entry name" value="GPCR_Rhodpsn"/>
</dbReference>
<sequence length="573" mass="62332">METISGETGWDGFGHPSLASATTGRSNLTSSLFTDFTPLNSSHAGPGSYYWIIPENTSSTTPYTSPQPRVRDVGLARAEIGVLSLVLALTTLGNGFVLWVLLRRRKHNAPMHLFMVNLCLADLVVGLFQVLPQLVWDITERFQGPDFLCRSVKYLQIVGMFASSYMIVAMTVDRHYAICCPLQAYRGGSMSRWNTPILTAWGLALLLSIPQVFIFSRSEVSPGEFECWAHFAESWGHKAYVTWMAIAVFILPALIITVCQIQIFREIHNNIYMKSERVVSAELKKKKAVIFRFHSVKEEVVIATMEQGRGGGAGRGGVVLGGAHIINNTNNLSSSLCGHLSPQNTGGPQSGCYDYGSPCPQYSSCPNDHTAAAAHQQSFNSLPSSPGLSEPGGSGLATPPPSCDTCSSGQVTCSGGCASTAAPSNGDCYCRESYTEMPSAGRRVSSPRPSLDYPPPPPLTLMPPSISKAMSKTVRMTLVIVLVYTVCWSPFFIVQLWAAWDPNPPNQGVAFTLLMLLASLNSCTNPWIYTCFSSSVSKELQNLLHCRSRVSRRGSLHDDSTTTHTSVTKDSLY</sequence>
<feature type="domain" description="G-protein coupled receptors family 1 profile" evidence="12">
    <location>
        <begin position="93"/>
        <end position="529"/>
    </location>
</feature>
<feature type="transmembrane region" description="Helical" evidence="10">
    <location>
        <begin position="80"/>
        <end position="102"/>
    </location>
</feature>
<keyword evidence="4 10" id="KW-1133">Transmembrane helix</keyword>
<feature type="transmembrane region" description="Helical" evidence="10">
    <location>
        <begin position="509"/>
        <end position="529"/>
    </location>
</feature>
<evidence type="ECO:0000313" key="14">
    <source>
        <dbReference type="Proteomes" id="UP001557470"/>
    </source>
</evidence>
<evidence type="ECO:0000256" key="2">
    <source>
        <dbReference type="ARBA" id="ARBA00022475"/>
    </source>
</evidence>
<feature type="transmembrane region" description="Helical" evidence="10">
    <location>
        <begin position="476"/>
        <end position="497"/>
    </location>
</feature>